<dbReference type="AlphaFoldDB" id="A0A8E2EIQ7"/>
<dbReference type="Pfam" id="PF12701">
    <property type="entry name" value="LSM14"/>
    <property type="match status" value="1"/>
</dbReference>
<dbReference type="GO" id="GO:0034063">
    <property type="term" value="P:stress granule assembly"/>
    <property type="evidence" value="ECO:0007669"/>
    <property type="project" value="TreeGrafter"/>
</dbReference>
<feature type="compositionally biased region" description="Gly residues" evidence="3">
    <location>
        <begin position="622"/>
        <end position="631"/>
    </location>
</feature>
<dbReference type="OrthoDB" id="21539at2759"/>
<feature type="short sequence motif" description="TFG box" evidence="2">
    <location>
        <begin position="563"/>
        <end position="583"/>
    </location>
</feature>
<feature type="compositionally biased region" description="Pro residues" evidence="3">
    <location>
        <begin position="130"/>
        <end position="140"/>
    </location>
</feature>
<dbReference type="PROSITE" id="PS51512">
    <property type="entry name" value="DFDF"/>
    <property type="match status" value="1"/>
</dbReference>
<dbReference type="InterPro" id="IPR025761">
    <property type="entry name" value="FFD_box"/>
</dbReference>
<feature type="compositionally biased region" description="Low complexity" evidence="3">
    <location>
        <begin position="208"/>
        <end position="223"/>
    </location>
</feature>
<gene>
    <name evidence="8" type="ORF">K432DRAFT_401011</name>
</gene>
<evidence type="ECO:0000259" key="6">
    <source>
        <dbReference type="PROSITE" id="PS51536"/>
    </source>
</evidence>
<feature type="compositionally biased region" description="Pro residues" evidence="3">
    <location>
        <begin position="104"/>
        <end position="114"/>
    </location>
</feature>
<accession>A0A8E2EIQ7</accession>
<evidence type="ECO:0000256" key="3">
    <source>
        <dbReference type="SAM" id="MobiDB-lite"/>
    </source>
</evidence>
<dbReference type="Gene3D" id="2.30.30.100">
    <property type="match status" value="1"/>
</dbReference>
<feature type="compositionally biased region" description="Pro residues" evidence="3">
    <location>
        <begin position="179"/>
        <end position="207"/>
    </location>
</feature>
<dbReference type="PROSITE" id="PS51536">
    <property type="entry name" value="TFG"/>
    <property type="match status" value="1"/>
</dbReference>
<feature type="region of interest" description="Disordered" evidence="3">
    <location>
        <begin position="420"/>
        <end position="463"/>
    </location>
</feature>
<evidence type="ECO:0000313" key="8">
    <source>
        <dbReference type="EMBL" id="OCK84579.1"/>
    </source>
</evidence>
<evidence type="ECO:0000313" key="9">
    <source>
        <dbReference type="Proteomes" id="UP000250266"/>
    </source>
</evidence>
<keyword evidence="9" id="KW-1185">Reference proteome</keyword>
<dbReference type="SMART" id="SM01199">
    <property type="entry name" value="FDF"/>
    <property type="match status" value="1"/>
</dbReference>
<feature type="domain" description="FFD box profile" evidence="5">
    <location>
        <begin position="535"/>
        <end position="551"/>
    </location>
</feature>
<feature type="compositionally biased region" description="Gly residues" evidence="3">
    <location>
        <begin position="429"/>
        <end position="452"/>
    </location>
</feature>
<dbReference type="EMBL" id="KV744834">
    <property type="protein sequence ID" value="OCK84579.1"/>
    <property type="molecule type" value="Genomic_DNA"/>
</dbReference>
<dbReference type="SMART" id="SM01271">
    <property type="entry name" value="LSM14"/>
    <property type="match status" value="1"/>
</dbReference>
<organism evidence="8 9">
    <name type="scientific">Lepidopterella palustris CBS 459.81</name>
    <dbReference type="NCBI Taxonomy" id="1314670"/>
    <lineage>
        <taxon>Eukaryota</taxon>
        <taxon>Fungi</taxon>
        <taxon>Dikarya</taxon>
        <taxon>Ascomycota</taxon>
        <taxon>Pezizomycotina</taxon>
        <taxon>Dothideomycetes</taxon>
        <taxon>Pleosporomycetidae</taxon>
        <taxon>Mytilinidiales</taxon>
        <taxon>Argynnaceae</taxon>
        <taxon>Lepidopterella</taxon>
    </lineage>
</organism>
<proteinExistence type="predicted"/>
<dbReference type="GO" id="GO:0000932">
    <property type="term" value="C:P-body"/>
    <property type="evidence" value="ECO:0007669"/>
    <property type="project" value="TreeGrafter"/>
</dbReference>
<feature type="compositionally biased region" description="Gly residues" evidence="3">
    <location>
        <begin position="149"/>
        <end position="165"/>
    </location>
</feature>
<feature type="region of interest" description="Disordered" evidence="3">
    <location>
        <begin position="78"/>
        <end position="331"/>
    </location>
</feature>
<feature type="compositionally biased region" description="Basic residues" evidence="3">
    <location>
        <begin position="591"/>
        <end position="601"/>
    </location>
</feature>
<dbReference type="GO" id="GO:0003729">
    <property type="term" value="F:mRNA binding"/>
    <property type="evidence" value="ECO:0007669"/>
    <property type="project" value="TreeGrafter"/>
</dbReference>
<feature type="compositionally biased region" description="Basic and acidic residues" evidence="3">
    <location>
        <begin position="567"/>
        <end position="576"/>
    </location>
</feature>
<dbReference type="PANTHER" id="PTHR13586:SF0">
    <property type="entry name" value="TRAILER HITCH, ISOFORM H"/>
    <property type="match status" value="1"/>
</dbReference>
<dbReference type="SUPFAM" id="SSF50182">
    <property type="entry name" value="Sm-like ribonucleoproteins"/>
    <property type="match status" value="1"/>
</dbReference>
<dbReference type="InterPro" id="IPR010920">
    <property type="entry name" value="LSM_dom_sf"/>
</dbReference>
<dbReference type="InterPro" id="IPR025762">
    <property type="entry name" value="DFDF"/>
</dbReference>
<protein>
    <recommendedName>
        <fullName evidence="10">TFG box profile domain-containing protein</fullName>
    </recommendedName>
</protein>
<sequence length="631" mass="65231">MSEFIGSRISLISKSDIRYVGTLHEINSENSTVALENVTSFGTEGRRNGDDEIPASDNIYEYIVFRGSDVKDLRIEEPARESKPAPPPMPNDPAILGATRATQPPGPPPGPPPQNQQQRPQPQNFSQPGQYPPAYPPYGPPFQNQRLGPQGGFLGGPGGPGGYPGYPGMPGPYGGGPPAWYPPPGQGFPHPPGPGLFSPQPPMPIGPPGQHNQQQQQHQHPQPSKGAPTAPIGPPVNREEKPNAQPKVAEADGATKPVESKSIVTPTSQTTPPAALAAKQPPPPPVESKPDVTTALAAPTQTLAPLTQPASAPKAVPTGPKSGRIVPAVPLHSPGATKAAITSTVPAQTTPGAAAQPGQATANAALQYQNTTQAATAAVAAAMAKLGPAPGQKPPTTQARQHSDTAMDNLTKKVNEMRTDEHIRHGRQPGTGGYAAGYRGTGRGRGGRGGHANAGQPAPKIDVPTTDFDFQLANAKFNKHDLVKEAIASGATLGGDVAALPPTEAPTNGHAVNGNPDASNPAAAEQSEVVIPAAVSYDKKASFFDNISSELKDREEAVGRKLGGQEFRSEERKKNLETFGQGSVDGYRGGYRGRGRGRGFGRGRGGGFRGRGAVGNGAPPRGRGGAQGVEG</sequence>
<name>A0A8E2EIQ7_9PEZI</name>
<feature type="compositionally biased region" description="Gly residues" evidence="3">
    <location>
        <begin position="602"/>
        <end position="615"/>
    </location>
</feature>
<dbReference type="Pfam" id="PF09532">
    <property type="entry name" value="FDF"/>
    <property type="match status" value="1"/>
</dbReference>
<dbReference type="PANTHER" id="PTHR13586">
    <property type="entry name" value="SCD6 PROTEIN-RELATED"/>
    <property type="match status" value="1"/>
</dbReference>
<evidence type="ECO:0008006" key="10">
    <source>
        <dbReference type="Google" id="ProtNLM"/>
    </source>
</evidence>
<feature type="region of interest" description="Disordered" evidence="3">
    <location>
        <begin position="554"/>
        <end position="631"/>
    </location>
</feature>
<feature type="compositionally biased region" description="Polar residues" evidence="3">
    <location>
        <begin position="262"/>
        <end position="271"/>
    </location>
</feature>
<dbReference type="Proteomes" id="UP000250266">
    <property type="component" value="Unassembled WGS sequence"/>
</dbReference>
<feature type="region of interest" description="Disordered" evidence="3">
    <location>
        <begin position="498"/>
        <end position="526"/>
    </location>
</feature>
<evidence type="ECO:0000256" key="1">
    <source>
        <dbReference type="PROSITE-ProRule" id="PRU00846"/>
    </source>
</evidence>
<feature type="short sequence motif" description="FFD box" evidence="1">
    <location>
        <begin position="535"/>
        <end position="551"/>
    </location>
</feature>
<feature type="compositionally biased region" description="Low complexity" evidence="3">
    <location>
        <begin position="115"/>
        <end position="129"/>
    </location>
</feature>
<feature type="region of interest" description="Disordered" evidence="3">
    <location>
        <begin position="386"/>
        <end position="406"/>
    </location>
</feature>
<evidence type="ECO:0000259" key="5">
    <source>
        <dbReference type="PROSITE" id="PS51513"/>
    </source>
</evidence>
<evidence type="ECO:0000259" key="4">
    <source>
        <dbReference type="PROSITE" id="PS51512"/>
    </source>
</evidence>
<reference evidence="8 9" key="1">
    <citation type="journal article" date="2016" name="Nat. Commun.">
        <title>Ectomycorrhizal ecology is imprinted in the genome of the dominant symbiotic fungus Cenococcum geophilum.</title>
        <authorList>
            <consortium name="DOE Joint Genome Institute"/>
            <person name="Peter M."/>
            <person name="Kohler A."/>
            <person name="Ohm R.A."/>
            <person name="Kuo A."/>
            <person name="Krutzmann J."/>
            <person name="Morin E."/>
            <person name="Arend M."/>
            <person name="Barry K.W."/>
            <person name="Binder M."/>
            <person name="Choi C."/>
            <person name="Clum A."/>
            <person name="Copeland A."/>
            <person name="Grisel N."/>
            <person name="Haridas S."/>
            <person name="Kipfer T."/>
            <person name="LaButti K."/>
            <person name="Lindquist E."/>
            <person name="Lipzen A."/>
            <person name="Maire R."/>
            <person name="Meier B."/>
            <person name="Mihaltcheva S."/>
            <person name="Molinier V."/>
            <person name="Murat C."/>
            <person name="Poggeler S."/>
            <person name="Quandt C.A."/>
            <person name="Sperisen C."/>
            <person name="Tritt A."/>
            <person name="Tisserant E."/>
            <person name="Crous P.W."/>
            <person name="Henrissat B."/>
            <person name="Nehls U."/>
            <person name="Egli S."/>
            <person name="Spatafora J.W."/>
            <person name="Grigoriev I.V."/>
            <person name="Martin F.M."/>
        </authorList>
    </citation>
    <scope>NUCLEOTIDE SEQUENCE [LARGE SCALE GENOMIC DNA]</scope>
    <source>
        <strain evidence="8 9">CBS 459.81</strain>
    </source>
</reference>
<feature type="domain" description="Sm" evidence="7">
    <location>
        <begin position="1"/>
        <end position="79"/>
    </location>
</feature>
<dbReference type="InterPro" id="IPR019050">
    <property type="entry name" value="FDF_dom"/>
</dbReference>
<feature type="domain" description="DFDF" evidence="4">
    <location>
        <begin position="456"/>
        <end position="492"/>
    </location>
</feature>
<dbReference type="PROSITE" id="PS52002">
    <property type="entry name" value="SM"/>
    <property type="match status" value="1"/>
</dbReference>
<dbReference type="InterPro" id="IPR047575">
    <property type="entry name" value="Sm"/>
</dbReference>
<dbReference type="CDD" id="cd01736">
    <property type="entry name" value="LSm14_N"/>
    <property type="match status" value="1"/>
</dbReference>
<dbReference type="InterPro" id="IPR025768">
    <property type="entry name" value="TFG_box"/>
</dbReference>
<evidence type="ECO:0000259" key="7">
    <source>
        <dbReference type="PROSITE" id="PS52002"/>
    </source>
</evidence>
<feature type="compositionally biased region" description="Low complexity" evidence="3">
    <location>
        <begin position="293"/>
        <end position="310"/>
    </location>
</feature>
<evidence type="ECO:0000256" key="2">
    <source>
        <dbReference type="PROSITE-ProRule" id="PRU00869"/>
    </source>
</evidence>
<dbReference type="PROSITE" id="PS51513">
    <property type="entry name" value="FFD"/>
    <property type="match status" value="1"/>
</dbReference>
<dbReference type="GO" id="GO:0033962">
    <property type="term" value="P:P-body assembly"/>
    <property type="evidence" value="ECO:0007669"/>
    <property type="project" value="TreeGrafter"/>
</dbReference>
<dbReference type="InterPro" id="IPR025609">
    <property type="entry name" value="Lsm14-like_N"/>
</dbReference>
<feature type="domain" description="TFG box profile" evidence="6">
    <location>
        <begin position="563"/>
        <end position="583"/>
    </location>
</feature>